<name>A0A2B4S6Q4_STYPI</name>
<dbReference type="GO" id="GO:0015074">
    <property type="term" value="P:DNA integration"/>
    <property type="evidence" value="ECO:0007669"/>
    <property type="project" value="InterPro"/>
</dbReference>
<keyword evidence="4" id="KW-1185">Reference proteome</keyword>
<gene>
    <name evidence="3" type="primary">pol</name>
    <name evidence="3" type="ORF">AWC38_SpisGene10632</name>
</gene>
<dbReference type="InterPro" id="IPR036397">
    <property type="entry name" value="RNaseH_sf"/>
</dbReference>
<proteinExistence type="predicted"/>
<evidence type="ECO:0000313" key="4">
    <source>
        <dbReference type="Proteomes" id="UP000225706"/>
    </source>
</evidence>
<dbReference type="OrthoDB" id="8046937at2759"/>
<dbReference type="SUPFAM" id="SSF56672">
    <property type="entry name" value="DNA/RNA polymerases"/>
    <property type="match status" value="1"/>
</dbReference>
<sequence length="1263" mass="141112">MGVTLTDKGVKPDPQKQDSIQAMPAPTNKEEVRRLLGVVTYLLRFSEVLSTKSAPLRTLLKNDVAFTWEANEQKAFDEIKALISNAPLLKYFKPDMPVEIETDASSSGLGACLIQGGQPVQFQTYTYGRKVTVHDDHKPLAAVLKRLQRMLRRNVGYDLDFKYIKGQDLVIADALSRSHTTNHTRSQSEEEIETIGLVIQDQSVTSHLNEIAEETAQDKVLQSVIHQITENWSISKRRLPIDVLPFLSCKGQLSFNDGIIYRATGSNFIRCETKLQLKPLPSYSNSSHDGDFPTRLSLTVEGISIGIVVGRDPLRGNGKEGTNDGTGETCTFAQVHGICSFQNTILVSDVSAGTVKIVSPLTGTVSFLQALGKLYDSFGIRAHTVDAVSLSLQDAVNNVSSVNEYIKSTVATVKQHYNMKEAAATNGPQGTVSKKTQVSLELLEQGMARLQNNLKNINEDYVGEVDLRTLLTTIVENLHAVSHFKNETFTALQYARDFGTIAKESLKRTTKWSAKYFTHDKSFYPVPTSSLELADVEVMKSPTAARIDPLIEVAMKELVDKFRPVRQRTVRSETTKDKAGALPPAVYYTQPPHTKVMFHNDPTVEGEVMEQITPHIIDDDGDSHAPSITFVDDSTIEIVAVLQVPDQEDEYDSDSGTDVDDDDHDSYPHTTTLTSVSENFLVLDVKQPKILMFDVIEGASEICKKGGRRLHKFVSNDLQILKTVPNSERAGDGILDLPSEQLPIERVLGVQWSLGLHYFAFSIVLKDQPLTRRGVLVTVASVHDPLGFLAPLVLRAKKISQEVCKRDVGWEEPLPEEVRPRVKDKNDNINVSLVMGKSRVAPSKITTIPRLQLNAAVVSAKVGVMLQEELKYTSLKAVLLDRLQGCSWLYKERSQKIPHVCHQQGTDDQISTIKERQYIDTKKNPADHASRGLNAEELMKSNWFSGPAFLWKKEFPSGEVDIPHIQIGDPEVKATKVQHQGKGMTMNEIRSNGLWILGLSTTVASRIYKCVPCRRQRRPTEGQKMASLPKDRVESAPPFTYRGMDCFGPFLNKEESKELKRCAVIFTSMSSRAVHIEQLDDMTTDKFINALRCFTAIRGPVQQLRSDHSSNFVGARNELANATKELDNNRIESYLTTNHCEFIMDIPHSSHWGGVWERQIKTTKSILGILNEHKGRLNTSSLRTFLSATMAIMNTRPLTCQCLNDPPSLEPLTPNHLLTMKSKTLLPPPGKFVKEEVYARKRWRQVQFLAEQVAPWQDCGDFS</sequence>
<dbReference type="PROSITE" id="PS50994">
    <property type="entry name" value="INTEGRASE"/>
    <property type="match status" value="1"/>
</dbReference>
<dbReference type="FunFam" id="3.30.70.270:FF:000020">
    <property type="entry name" value="Transposon Tf2-6 polyprotein-like Protein"/>
    <property type="match status" value="1"/>
</dbReference>
<dbReference type="GO" id="GO:0003676">
    <property type="term" value="F:nucleic acid binding"/>
    <property type="evidence" value="ECO:0007669"/>
    <property type="project" value="InterPro"/>
</dbReference>
<dbReference type="PANTHER" id="PTHR47331">
    <property type="entry name" value="PHD-TYPE DOMAIN-CONTAINING PROTEIN"/>
    <property type="match status" value="1"/>
</dbReference>
<organism evidence="3 4">
    <name type="scientific">Stylophora pistillata</name>
    <name type="common">Smooth cauliflower coral</name>
    <dbReference type="NCBI Taxonomy" id="50429"/>
    <lineage>
        <taxon>Eukaryota</taxon>
        <taxon>Metazoa</taxon>
        <taxon>Cnidaria</taxon>
        <taxon>Anthozoa</taxon>
        <taxon>Hexacorallia</taxon>
        <taxon>Scleractinia</taxon>
        <taxon>Astrocoeniina</taxon>
        <taxon>Pocilloporidae</taxon>
        <taxon>Stylophora</taxon>
    </lineage>
</organism>
<dbReference type="PANTHER" id="PTHR47331:SF5">
    <property type="entry name" value="RIBONUCLEASE H"/>
    <property type="match status" value="1"/>
</dbReference>
<dbReference type="Proteomes" id="UP000225706">
    <property type="component" value="Unassembled WGS sequence"/>
</dbReference>
<dbReference type="Pfam" id="PF05380">
    <property type="entry name" value="Peptidase_A17"/>
    <property type="match status" value="1"/>
</dbReference>
<evidence type="ECO:0000313" key="3">
    <source>
        <dbReference type="EMBL" id="PFX24759.1"/>
    </source>
</evidence>
<dbReference type="InterPro" id="IPR043128">
    <property type="entry name" value="Rev_trsase/Diguanyl_cyclase"/>
</dbReference>
<dbReference type="Gene3D" id="3.30.70.270">
    <property type="match status" value="1"/>
</dbReference>
<accession>A0A2B4S6Q4</accession>
<dbReference type="InterPro" id="IPR008042">
    <property type="entry name" value="Retrotrans_Pao"/>
</dbReference>
<evidence type="ECO:0000259" key="2">
    <source>
        <dbReference type="PROSITE" id="PS50994"/>
    </source>
</evidence>
<feature type="domain" description="Integrase catalytic" evidence="2">
    <location>
        <begin position="1033"/>
        <end position="1222"/>
    </location>
</feature>
<dbReference type="Gene3D" id="3.30.420.10">
    <property type="entry name" value="Ribonuclease H-like superfamily/Ribonuclease H"/>
    <property type="match status" value="1"/>
</dbReference>
<dbReference type="Pfam" id="PF17919">
    <property type="entry name" value="RT_RNaseH_2"/>
    <property type="match status" value="1"/>
</dbReference>
<feature type="region of interest" description="Disordered" evidence="1">
    <location>
        <begin position="645"/>
        <end position="670"/>
    </location>
</feature>
<evidence type="ECO:0000256" key="1">
    <source>
        <dbReference type="SAM" id="MobiDB-lite"/>
    </source>
</evidence>
<reference evidence="4" key="1">
    <citation type="journal article" date="2017" name="bioRxiv">
        <title>Comparative analysis of the genomes of Stylophora pistillata and Acropora digitifera provides evidence for extensive differences between species of corals.</title>
        <authorList>
            <person name="Voolstra C.R."/>
            <person name="Li Y."/>
            <person name="Liew Y.J."/>
            <person name="Baumgarten S."/>
            <person name="Zoccola D."/>
            <person name="Flot J.-F."/>
            <person name="Tambutte S."/>
            <person name="Allemand D."/>
            <person name="Aranda M."/>
        </authorList>
    </citation>
    <scope>NUCLEOTIDE SEQUENCE [LARGE SCALE GENOMIC DNA]</scope>
</reference>
<dbReference type="InterPro" id="IPR043502">
    <property type="entry name" value="DNA/RNA_pol_sf"/>
</dbReference>
<comment type="caution">
    <text evidence="3">The sequence shown here is derived from an EMBL/GenBank/DDBJ whole genome shotgun (WGS) entry which is preliminary data.</text>
</comment>
<feature type="compositionally biased region" description="Acidic residues" evidence="1">
    <location>
        <begin position="646"/>
        <end position="664"/>
    </location>
</feature>
<dbReference type="AlphaFoldDB" id="A0A2B4S6Q4"/>
<dbReference type="InterPro" id="IPR001584">
    <property type="entry name" value="Integrase_cat-core"/>
</dbReference>
<dbReference type="SUPFAM" id="SSF53098">
    <property type="entry name" value="Ribonuclease H-like"/>
    <property type="match status" value="1"/>
</dbReference>
<dbReference type="InterPro" id="IPR012337">
    <property type="entry name" value="RNaseH-like_sf"/>
</dbReference>
<feature type="region of interest" description="Disordered" evidence="1">
    <location>
        <begin position="1"/>
        <end position="26"/>
    </location>
</feature>
<dbReference type="InterPro" id="IPR041577">
    <property type="entry name" value="RT_RNaseH_2"/>
</dbReference>
<protein>
    <submittedName>
        <fullName evidence="3">Retrovirus-related Pol polyprotein from transposon 17.6</fullName>
    </submittedName>
</protein>
<dbReference type="EMBL" id="LSMT01000167">
    <property type="protein sequence ID" value="PFX24759.1"/>
    <property type="molecule type" value="Genomic_DNA"/>
</dbReference>